<sequence>PILGQISPTRSRTPAARTRFGAAGTTPTGKPNAAQGGPA</sequence>
<name>A0A9N9JU70_9GLOM</name>
<proteinExistence type="predicted"/>
<keyword evidence="3" id="KW-1185">Reference proteome</keyword>
<protein>
    <submittedName>
        <fullName evidence="2">21517_t:CDS:1</fullName>
    </submittedName>
</protein>
<feature type="region of interest" description="Disordered" evidence="1">
    <location>
        <begin position="1"/>
        <end position="39"/>
    </location>
</feature>
<comment type="caution">
    <text evidence="2">The sequence shown here is derived from an EMBL/GenBank/DDBJ whole genome shotgun (WGS) entry which is preliminary data.</text>
</comment>
<reference evidence="2" key="1">
    <citation type="submission" date="2021-06" db="EMBL/GenBank/DDBJ databases">
        <authorList>
            <person name="Kallberg Y."/>
            <person name="Tangrot J."/>
            <person name="Rosling A."/>
        </authorList>
    </citation>
    <scope>NUCLEOTIDE SEQUENCE</scope>
    <source>
        <strain evidence="2">MA453B</strain>
    </source>
</reference>
<dbReference type="EMBL" id="CAJVPY010029463">
    <property type="protein sequence ID" value="CAG8794211.1"/>
    <property type="molecule type" value="Genomic_DNA"/>
</dbReference>
<dbReference type="Proteomes" id="UP000789405">
    <property type="component" value="Unassembled WGS sequence"/>
</dbReference>
<evidence type="ECO:0000313" key="2">
    <source>
        <dbReference type="EMBL" id="CAG8794211.1"/>
    </source>
</evidence>
<organism evidence="2 3">
    <name type="scientific">Dentiscutata erythropus</name>
    <dbReference type="NCBI Taxonomy" id="1348616"/>
    <lineage>
        <taxon>Eukaryota</taxon>
        <taxon>Fungi</taxon>
        <taxon>Fungi incertae sedis</taxon>
        <taxon>Mucoromycota</taxon>
        <taxon>Glomeromycotina</taxon>
        <taxon>Glomeromycetes</taxon>
        <taxon>Diversisporales</taxon>
        <taxon>Gigasporaceae</taxon>
        <taxon>Dentiscutata</taxon>
    </lineage>
</organism>
<evidence type="ECO:0000313" key="3">
    <source>
        <dbReference type="Proteomes" id="UP000789405"/>
    </source>
</evidence>
<feature type="non-terminal residue" evidence="2">
    <location>
        <position position="1"/>
    </location>
</feature>
<evidence type="ECO:0000256" key="1">
    <source>
        <dbReference type="SAM" id="MobiDB-lite"/>
    </source>
</evidence>
<feature type="compositionally biased region" description="Low complexity" evidence="1">
    <location>
        <begin position="7"/>
        <end position="29"/>
    </location>
</feature>
<accession>A0A9N9JU70</accession>
<dbReference type="AlphaFoldDB" id="A0A9N9JU70"/>
<gene>
    <name evidence="2" type="ORF">DERYTH_LOCUS22021</name>
</gene>